<dbReference type="AlphaFoldDB" id="A0A3M7RM90"/>
<name>A0A3M7RM90_BRAPC</name>
<dbReference type="EMBL" id="REGN01003120">
    <property type="protein sequence ID" value="RNA24428.1"/>
    <property type="molecule type" value="Genomic_DNA"/>
</dbReference>
<reference evidence="1 2" key="1">
    <citation type="journal article" date="2018" name="Sci. Rep.">
        <title>Genomic signatures of local adaptation to the degree of environmental predictability in rotifers.</title>
        <authorList>
            <person name="Franch-Gras L."/>
            <person name="Hahn C."/>
            <person name="Garcia-Roger E.M."/>
            <person name="Carmona M.J."/>
            <person name="Serra M."/>
            <person name="Gomez A."/>
        </authorList>
    </citation>
    <scope>NUCLEOTIDE SEQUENCE [LARGE SCALE GENOMIC DNA]</scope>
    <source>
        <strain evidence="1">HYR1</strain>
    </source>
</reference>
<keyword evidence="2" id="KW-1185">Reference proteome</keyword>
<evidence type="ECO:0000313" key="2">
    <source>
        <dbReference type="Proteomes" id="UP000276133"/>
    </source>
</evidence>
<evidence type="ECO:0000313" key="1">
    <source>
        <dbReference type="EMBL" id="RNA24428.1"/>
    </source>
</evidence>
<dbReference type="Proteomes" id="UP000276133">
    <property type="component" value="Unassembled WGS sequence"/>
</dbReference>
<comment type="caution">
    <text evidence="1">The sequence shown here is derived from an EMBL/GenBank/DDBJ whole genome shotgun (WGS) entry which is preliminary data.</text>
</comment>
<protein>
    <submittedName>
        <fullName evidence="1">Uncharacterized protein</fullName>
    </submittedName>
</protein>
<sequence>MRTATPLGEPAPSLPTPALRHNYIQIFIMKETLCKLSRSRQPLAANWSDLSELGAPITQLAQTPIFAELA</sequence>
<proteinExistence type="predicted"/>
<accession>A0A3M7RM90</accession>
<gene>
    <name evidence="1" type="ORF">BpHYR1_031471</name>
</gene>
<organism evidence="1 2">
    <name type="scientific">Brachionus plicatilis</name>
    <name type="common">Marine rotifer</name>
    <name type="synonym">Brachionus muelleri</name>
    <dbReference type="NCBI Taxonomy" id="10195"/>
    <lineage>
        <taxon>Eukaryota</taxon>
        <taxon>Metazoa</taxon>
        <taxon>Spiralia</taxon>
        <taxon>Gnathifera</taxon>
        <taxon>Rotifera</taxon>
        <taxon>Eurotatoria</taxon>
        <taxon>Monogononta</taxon>
        <taxon>Pseudotrocha</taxon>
        <taxon>Ploima</taxon>
        <taxon>Brachionidae</taxon>
        <taxon>Brachionus</taxon>
    </lineage>
</organism>